<keyword evidence="6 9" id="KW-0472">Membrane</keyword>
<evidence type="ECO:0000256" key="5">
    <source>
        <dbReference type="ARBA" id="ARBA00022989"/>
    </source>
</evidence>
<protein>
    <recommendedName>
        <fullName evidence="10">Cadherin domain-containing protein</fullName>
    </recommendedName>
</protein>
<organism evidence="11 12">
    <name type="scientific">Protopolystoma xenopodis</name>
    <dbReference type="NCBI Taxonomy" id="117903"/>
    <lineage>
        <taxon>Eukaryota</taxon>
        <taxon>Metazoa</taxon>
        <taxon>Spiralia</taxon>
        <taxon>Lophotrochozoa</taxon>
        <taxon>Platyhelminthes</taxon>
        <taxon>Monogenea</taxon>
        <taxon>Polyopisthocotylea</taxon>
        <taxon>Polystomatidea</taxon>
        <taxon>Polystomatidae</taxon>
        <taxon>Protopolystoma</taxon>
    </lineage>
</organism>
<proteinExistence type="predicted"/>
<comment type="subcellular location">
    <subcellularLocation>
        <location evidence="1">Membrane</location>
        <topology evidence="1">Single-pass membrane protein</topology>
    </subcellularLocation>
</comment>
<dbReference type="PROSITE" id="PS00232">
    <property type="entry name" value="CADHERIN_1"/>
    <property type="match status" value="1"/>
</dbReference>
<evidence type="ECO:0000313" key="11">
    <source>
        <dbReference type="EMBL" id="VEL36635.1"/>
    </source>
</evidence>
<evidence type="ECO:0000256" key="6">
    <source>
        <dbReference type="ARBA" id="ARBA00023136"/>
    </source>
</evidence>
<feature type="domain" description="Cadherin" evidence="10">
    <location>
        <begin position="22"/>
        <end position="54"/>
    </location>
</feature>
<evidence type="ECO:0000256" key="7">
    <source>
        <dbReference type="ARBA" id="ARBA00023180"/>
    </source>
</evidence>
<evidence type="ECO:0000256" key="1">
    <source>
        <dbReference type="ARBA" id="ARBA00004167"/>
    </source>
</evidence>
<evidence type="ECO:0000256" key="4">
    <source>
        <dbReference type="ARBA" id="ARBA00022837"/>
    </source>
</evidence>
<feature type="transmembrane region" description="Helical" evidence="9">
    <location>
        <begin position="128"/>
        <end position="148"/>
    </location>
</feature>
<dbReference type="CDD" id="cd11304">
    <property type="entry name" value="Cadherin_repeat"/>
    <property type="match status" value="2"/>
</dbReference>
<comment type="caution">
    <text evidence="11">The sequence shown here is derived from an EMBL/GenBank/DDBJ whole genome shotgun (WGS) entry which is preliminary data.</text>
</comment>
<dbReference type="GO" id="GO:0007156">
    <property type="term" value="P:homophilic cell adhesion via plasma membrane adhesion molecules"/>
    <property type="evidence" value="ECO:0007669"/>
    <property type="project" value="InterPro"/>
</dbReference>
<dbReference type="OrthoDB" id="6252479at2759"/>
<keyword evidence="5 9" id="KW-1133">Transmembrane helix</keyword>
<dbReference type="PANTHER" id="PTHR24028">
    <property type="entry name" value="CADHERIN-87A"/>
    <property type="match status" value="1"/>
</dbReference>
<dbReference type="SUPFAM" id="SSF49313">
    <property type="entry name" value="Cadherin-like"/>
    <property type="match status" value="3"/>
</dbReference>
<evidence type="ECO:0000256" key="3">
    <source>
        <dbReference type="ARBA" id="ARBA00022737"/>
    </source>
</evidence>
<keyword evidence="3" id="KW-0677">Repeat</keyword>
<dbReference type="SMART" id="SM00112">
    <property type="entry name" value="CA"/>
    <property type="match status" value="1"/>
</dbReference>
<dbReference type="Proteomes" id="UP000784294">
    <property type="component" value="Unassembled WGS sequence"/>
</dbReference>
<dbReference type="PROSITE" id="PS50268">
    <property type="entry name" value="CADHERIN_2"/>
    <property type="match status" value="2"/>
</dbReference>
<keyword evidence="2 9" id="KW-0812">Transmembrane</keyword>
<dbReference type="EMBL" id="CAAALY010252788">
    <property type="protein sequence ID" value="VEL36635.1"/>
    <property type="molecule type" value="Genomic_DNA"/>
</dbReference>
<dbReference type="InterPro" id="IPR020894">
    <property type="entry name" value="Cadherin_CS"/>
</dbReference>
<dbReference type="Gene3D" id="2.60.40.60">
    <property type="entry name" value="Cadherins"/>
    <property type="match status" value="3"/>
</dbReference>
<evidence type="ECO:0000313" key="12">
    <source>
        <dbReference type="Proteomes" id="UP000784294"/>
    </source>
</evidence>
<dbReference type="GO" id="GO:0005886">
    <property type="term" value="C:plasma membrane"/>
    <property type="evidence" value="ECO:0007669"/>
    <property type="project" value="InterPro"/>
</dbReference>
<sequence>MVPLSCITNPDSTHSLYDQIVLTVEATDMGSLPRASTCLVEIQVEDVNDHRPQLHFEPSKLTAYALVPENEAPGRLVAVFTAHDADSGENGRVTCRLVDTSGAGIHSGSGSGPTELSFGSTETSSSCLYLFLFPGFFSLSFCLLFFPITTRAQTCSYKLTTAAMFDREVTPTIFVWILCSDHGQPPHHVTGSVLVRIQDVNDEAPNFGRHHSYFTVNEATAVGDALFTVNATDRDEGE</sequence>
<name>A0A448XH63_9PLAT</name>
<feature type="domain" description="Cadherin" evidence="10">
    <location>
        <begin position="59"/>
        <end position="207"/>
    </location>
</feature>
<evidence type="ECO:0000256" key="8">
    <source>
        <dbReference type="PROSITE-ProRule" id="PRU00043"/>
    </source>
</evidence>
<keyword evidence="7" id="KW-0325">Glycoprotein</keyword>
<dbReference type="PRINTS" id="PR00205">
    <property type="entry name" value="CADHERIN"/>
</dbReference>
<reference evidence="11" key="1">
    <citation type="submission" date="2018-11" db="EMBL/GenBank/DDBJ databases">
        <authorList>
            <consortium name="Pathogen Informatics"/>
        </authorList>
    </citation>
    <scope>NUCLEOTIDE SEQUENCE</scope>
</reference>
<dbReference type="AlphaFoldDB" id="A0A448XH63"/>
<dbReference type="InterPro" id="IPR002126">
    <property type="entry name" value="Cadherin-like_dom"/>
</dbReference>
<dbReference type="GO" id="GO:0005509">
    <property type="term" value="F:calcium ion binding"/>
    <property type="evidence" value="ECO:0007669"/>
    <property type="project" value="UniProtKB-UniRule"/>
</dbReference>
<evidence type="ECO:0000259" key="10">
    <source>
        <dbReference type="PROSITE" id="PS50268"/>
    </source>
</evidence>
<gene>
    <name evidence="11" type="ORF">PXEA_LOCUS30075</name>
</gene>
<keyword evidence="4 8" id="KW-0106">Calcium</keyword>
<evidence type="ECO:0000256" key="2">
    <source>
        <dbReference type="ARBA" id="ARBA00022692"/>
    </source>
</evidence>
<keyword evidence="12" id="KW-1185">Reference proteome</keyword>
<accession>A0A448XH63</accession>
<dbReference type="InterPro" id="IPR050174">
    <property type="entry name" value="Protocadherin/Cadherin-CA"/>
</dbReference>
<dbReference type="InterPro" id="IPR015919">
    <property type="entry name" value="Cadherin-like_sf"/>
</dbReference>
<evidence type="ECO:0000256" key="9">
    <source>
        <dbReference type="SAM" id="Phobius"/>
    </source>
</evidence>
<dbReference type="PANTHER" id="PTHR24028:SF146">
    <property type="entry name" value="CADHERIN 96CB, ISOFORM D-RELATED"/>
    <property type="match status" value="1"/>
</dbReference>